<evidence type="ECO:0000256" key="4">
    <source>
        <dbReference type="ARBA" id="ARBA00022692"/>
    </source>
</evidence>
<evidence type="ECO:0000256" key="10">
    <source>
        <dbReference type="SAM" id="Phobius"/>
    </source>
</evidence>
<keyword evidence="5" id="KW-0653">Protein transport</keyword>
<proteinExistence type="inferred from homology"/>
<feature type="transmembrane region" description="Helical" evidence="10">
    <location>
        <begin position="98"/>
        <end position="118"/>
    </location>
</feature>
<accession>A0A1F5G6L2</accession>
<feature type="transmembrane region" description="Helical" evidence="10">
    <location>
        <begin position="164"/>
        <end position="184"/>
    </location>
</feature>
<evidence type="ECO:0000256" key="3">
    <source>
        <dbReference type="ARBA" id="ARBA00022475"/>
    </source>
</evidence>
<keyword evidence="7 10" id="KW-0472">Membrane</keyword>
<keyword evidence="6 10" id="KW-1133">Transmembrane helix</keyword>
<dbReference type="PANTHER" id="PTHR12428:SF65">
    <property type="entry name" value="CYTOCHROME C OXIDASE ASSEMBLY PROTEIN COX18, MITOCHONDRIAL"/>
    <property type="match status" value="1"/>
</dbReference>
<evidence type="ECO:0000313" key="13">
    <source>
        <dbReference type="Proteomes" id="UP000179102"/>
    </source>
</evidence>
<dbReference type="GO" id="GO:0005886">
    <property type="term" value="C:plasma membrane"/>
    <property type="evidence" value="ECO:0007669"/>
    <property type="project" value="UniProtKB-SubCell"/>
</dbReference>
<evidence type="ECO:0000256" key="7">
    <source>
        <dbReference type="ARBA" id="ARBA00023136"/>
    </source>
</evidence>
<dbReference type="Proteomes" id="UP000179102">
    <property type="component" value="Unassembled WGS sequence"/>
</dbReference>
<name>A0A1F5G6L2_9BACT</name>
<feature type="transmembrane region" description="Helical" evidence="10">
    <location>
        <begin position="32"/>
        <end position="51"/>
    </location>
</feature>
<evidence type="ECO:0000259" key="11">
    <source>
        <dbReference type="Pfam" id="PF02096"/>
    </source>
</evidence>
<comment type="similarity">
    <text evidence="9">Belongs to the OXA1/ALB3/YidC family.</text>
</comment>
<evidence type="ECO:0000313" key="12">
    <source>
        <dbReference type="EMBL" id="OGD87506.1"/>
    </source>
</evidence>
<comment type="subcellular location">
    <subcellularLocation>
        <location evidence="1">Cell membrane</location>
        <topology evidence="1">Multi-pass membrane protein</topology>
    </subcellularLocation>
    <subcellularLocation>
        <location evidence="9">Membrane</location>
        <topology evidence="9">Multi-pass membrane protein</topology>
    </subcellularLocation>
</comment>
<evidence type="ECO:0000256" key="2">
    <source>
        <dbReference type="ARBA" id="ARBA00022448"/>
    </source>
</evidence>
<dbReference type="InterPro" id="IPR028055">
    <property type="entry name" value="YidC/Oxa/ALB_C"/>
</dbReference>
<dbReference type="EMBL" id="MFAZ01000012">
    <property type="protein sequence ID" value="OGD87506.1"/>
    <property type="molecule type" value="Genomic_DNA"/>
</dbReference>
<evidence type="ECO:0000256" key="8">
    <source>
        <dbReference type="ARBA" id="ARBA00023186"/>
    </source>
</evidence>
<sequence>MNPFDIFLTTPILNLLIAIYKILASANIPGTLGLSIIILTAIIRFALWPLTSSQLKSTQKMAALKPHLDRIKTEHGHDKVRHQEEVTKLYKEHGVNPLAGCLPLLLQLPVFFALYNVLNKVVTANGDDFVKTINSQLYSPVLHLDKAPSTSFLTYGLHNKPSEWQQVGMLILLVPLLTGAFQFIQSKMIVAPAPKTAVKKADGKEGMEDTMAQVSSQMTFLMPAMIAFFSYGFPLGLSLYWNTFTIIGIIQQYVISGAGALNQYLPKKWQK</sequence>
<evidence type="ECO:0000256" key="6">
    <source>
        <dbReference type="ARBA" id="ARBA00022989"/>
    </source>
</evidence>
<dbReference type="NCBIfam" id="TIGR03592">
    <property type="entry name" value="yidC_oxa1_cterm"/>
    <property type="match status" value="1"/>
</dbReference>
<dbReference type="InterPro" id="IPR047196">
    <property type="entry name" value="YidC_ALB_C"/>
</dbReference>
<dbReference type="InterPro" id="IPR001708">
    <property type="entry name" value="YidC/ALB3/OXA1/COX18"/>
</dbReference>
<keyword evidence="3" id="KW-1003">Cell membrane</keyword>
<reference evidence="12 13" key="1">
    <citation type="journal article" date="2016" name="Nat. Commun.">
        <title>Thousands of microbial genomes shed light on interconnected biogeochemical processes in an aquifer system.</title>
        <authorList>
            <person name="Anantharaman K."/>
            <person name="Brown C.T."/>
            <person name="Hug L.A."/>
            <person name="Sharon I."/>
            <person name="Castelle C.J."/>
            <person name="Probst A.J."/>
            <person name="Thomas B.C."/>
            <person name="Singh A."/>
            <person name="Wilkins M.J."/>
            <person name="Karaoz U."/>
            <person name="Brodie E.L."/>
            <person name="Williams K.H."/>
            <person name="Hubbard S.S."/>
            <person name="Banfield J.F."/>
        </authorList>
    </citation>
    <scope>NUCLEOTIDE SEQUENCE [LARGE SCALE GENOMIC DNA]</scope>
</reference>
<feature type="transmembrane region" description="Helical" evidence="10">
    <location>
        <begin position="7"/>
        <end position="26"/>
    </location>
</feature>
<keyword evidence="4 9" id="KW-0812">Transmembrane</keyword>
<feature type="transmembrane region" description="Helical" evidence="10">
    <location>
        <begin position="214"/>
        <end position="233"/>
    </location>
</feature>
<keyword evidence="8" id="KW-0143">Chaperone</keyword>
<evidence type="ECO:0000256" key="5">
    <source>
        <dbReference type="ARBA" id="ARBA00022927"/>
    </source>
</evidence>
<dbReference type="Pfam" id="PF02096">
    <property type="entry name" value="60KD_IMP"/>
    <property type="match status" value="1"/>
</dbReference>
<dbReference type="STRING" id="1797711.A2870_04115"/>
<organism evidence="12 13">
    <name type="scientific">Candidatus Curtissbacteria bacterium RIFCSPHIGHO2_01_FULL_41_11</name>
    <dbReference type="NCBI Taxonomy" id="1797711"/>
    <lineage>
        <taxon>Bacteria</taxon>
        <taxon>Candidatus Curtissiibacteriota</taxon>
    </lineage>
</organism>
<dbReference type="GO" id="GO:0051205">
    <property type="term" value="P:protein insertion into membrane"/>
    <property type="evidence" value="ECO:0007669"/>
    <property type="project" value="TreeGrafter"/>
</dbReference>
<protein>
    <recommendedName>
        <fullName evidence="11">Membrane insertase YidC/Oxa/ALB C-terminal domain-containing protein</fullName>
    </recommendedName>
</protein>
<comment type="caution">
    <text evidence="12">The sequence shown here is derived from an EMBL/GenBank/DDBJ whole genome shotgun (WGS) entry which is preliminary data.</text>
</comment>
<evidence type="ECO:0000256" key="9">
    <source>
        <dbReference type="RuleBase" id="RU003945"/>
    </source>
</evidence>
<evidence type="ECO:0000256" key="1">
    <source>
        <dbReference type="ARBA" id="ARBA00004651"/>
    </source>
</evidence>
<feature type="domain" description="Membrane insertase YidC/Oxa/ALB C-terminal" evidence="11">
    <location>
        <begin position="33"/>
        <end position="255"/>
    </location>
</feature>
<dbReference type="AlphaFoldDB" id="A0A1F5G6L2"/>
<dbReference type="GO" id="GO:0032977">
    <property type="term" value="F:membrane insertase activity"/>
    <property type="evidence" value="ECO:0007669"/>
    <property type="project" value="InterPro"/>
</dbReference>
<dbReference type="PANTHER" id="PTHR12428">
    <property type="entry name" value="OXA1"/>
    <property type="match status" value="1"/>
</dbReference>
<dbReference type="CDD" id="cd20070">
    <property type="entry name" value="5TM_YidC_Alb3"/>
    <property type="match status" value="1"/>
</dbReference>
<keyword evidence="2" id="KW-0813">Transport</keyword>
<gene>
    <name evidence="12" type="ORF">A2870_04115</name>
</gene>
<dbReference type="GO" id="GO:0015031">
    <property type="term" value="P:protein transport"/>
    <property type="evidence" value="ECO:0007669"/>
    <property type="project" value="UniProtKB-KW"/>
</dbReference>